<dbReference type="SFLD" id="SFLDG01129">
    <property type="entry name" value="C1.5:_HAD__Beta-PGM__Phosphata"/>
    <property type="match status" value="1"/>
</dbReference>
<dbReference type="SFLD" id="SFLDS00003">
    <property type="entry name" value="Haloacid_Dehalogenase"/>
    <property type="match status" value="1"/>
</dbReference>
<evidence type="ECO:0000313" key="2">
    <source>
        <dbReference type="Proteomes" id="UP000284006"/>
    </source>
</evidence>
<dbReference type="InterPro" id="IPR023214">
    <property type="entry name" value="HAD_sf"/>
</dbReference>
<dbReference type="RefSeq" id="WP_119809830.1">
    <property type="nucleotide sequence ID" value="NZ_QYUP01000060.1"/>
</dbReference>
<proteinExistence type="predicted"/>
<dbReference type="Gene3D" id="1.10.150.240">
    <property type="entry name" value="Putative phosphatase, domain 2"/>
    <property type="match status" value="1"/>
</dbReference>
<organism evidence="1 2">
    <name type="scientific">Massilia cavernae</name>
    <dbReference type="NCBI Taxonomy" id="2320864"/>
    <lineage>
        <taxon>Bacteria</taxon>
        <taxon>Pseudomonadati</taxon>
        <taxon>Pseudomonadota</taxon>
        <taxon>Betaproteobacteria</taxon>
        <taxon>Burkholderiales</taxon>
        <taxon>Oxalobacteraceae</taxon>
        <taxon>Telluria group</taxon>
        <taxon>Massilia</taxon>
    </lineage>
</organism>
<dbReference type="Pfam" id="PF00702">
    <property type="entry name" value="Hydrolase"/>
    <property type="match status" value="1"/>
</dbReference>
<protein>
    <submittedName>
        <fullName evidence="1">HAD family phosphatase</fullName>
    </submittedName>
</protein>
<dbReference type="InterPro" id="IPR023198">
    <property type="entry name" value="PGP-like_dom2"/>
</dbReference>
<dbReference type="Gene3D" id="3.40.50.1000">
    <property type="entry name" value="HAD superfamily/HAD-like"/>
    <property type="match status" value="1"/>
</dbReference>
<dbReference type="SUPFAM" id="SSF56784">
    <property type="entry name" value="HAD-like"/>
    <property type="match status" value="1"/>
</dbReference>
<dbReference type="AlphaFoldDB" id="A0A418Y5U8"/>
<dbReference type="PANTHER" id="PTHR18901:SF38">
    <property type="entry name" value="PSEUDOURIDINE-5'-PHOSPHATASE"/>
    <property type="match status" value="1"/>
</dbReference>
<dbReference type="Proteomes" id="UP000284006">
    <property type="component" value="Unassembled WGS sequence"/>
</dbReference>
<reference evidence="1 2" key="1">
    <citation type="submission" date="2018-09" db="EMBL/GenBank/DDBJ databases">
        <authorList>
            <person name="Zhu H."/>
        </authorList>
    </citation>
    <scope>NUCLEOTIDE SEQUENCE [LARGE SCALE GENOMIC DNA]</scope>
    <source>
        <strain evidence="1 2">K1S02-61</strain>
    </source>
</reference>
<dbReference type="CDD" id="cd07505">
    <property type="entry name" value="HAD_BPGM-like"/>
    <property type="match status" value="1"/>
</dbReference>
<keyword evidence="2" id="KW-1185">Reference proteome</keyword>
<dbReference type="NCBIfam" id="TIGR01509">
    <property type="entry name" value="HAD-SF-IA-v3"/>
    <property type="match status" value="1"/>
</dbReference>
<accession>A0A418Y5U8</accession>
<comment type="caution">
    <text evidence="1">The sequence shown here is derived from an EMBL/GenBank/DDBJ whole genome shotgun (WGS) entry which is preliminary data.</text>
</comment>
<dbReference type="PANTHER" id="PTHR18901">
    <property type="entry name" value="2-DEOXYGLUCOSE-6-PHOSPHATE PHOSPHATASE 2"/>
    <property type="match status" value="1"/>
</dbReference>
<name>A0A418Y5U8_9BURK</name>
<gene>
    <name evidence="1" type="ORF">D3872_05445</name>
</gene>
<sequence>MSRSRTPVEHRTTRSHTRREARIKAILWDNDGVLCDTERLFFEANRSVLGPLGIALTREQYVAWYLEGNHGAWHVLRERGYDEARIAQVRVARDDAYSRLVSTSSSLCFPGVEQILARLAQRVSMSIVTASFDEHITLAHRANTVLEHIDHIVARTDRLRPKPHPDAYLYAMDKLGLHPDECIAVEDSPRGLAAARASGLRCIVLRTELLAGHAFMGAYRVVDSHRELEIELDALLENDSTLTSHTSYP</sequence>
<dbReference type="OrthoDB" id="8585081at2"/>
<evidence type="ECO:0000313" key="1">
    <source>
        <dbReference type="EMBL" id="RJG22377.1"/>
    </source>
</evidence>
<dbReference type="PRINTS" id="PR00413">
    <property type="entry name" value="HADHALOGNASE"/>
</dbReference>
<dbReference type="InterPro" id="IPR036412">
    <property type="entry name" value="HAD-like_sf"/>
</dbReference>
<dbReference type="InterPro" id="IPR006439">
    <property type="entry name" value="HAD-SF_hydro_IA"/>
</dbReference>
<dbReference type="EMBL" id="QYUP01000060">
    <property type="protein sequence ID" value="RJG22377.1"/>
    <property type="molecule type" value="Genomic_DNA"/>
</dbReference>